<keyword evidence="4" id="KW-0732">Signal</keyword>
<dbReference type="GO" id="GO:0005615">
    <property type="term" value="C:extracellular space"/>
    <property type="evidence" value="ECO:0007669"/>
    <property type="project" value="TreeGrafter"/>
</dbReference>
<dbReference type="Pfam" id="PF00129">
    <property type="entry name" value="MHC_I"/>
    <property type="match status" value="1"/>
</dbReference>
<feature type="domain" description="MHC class I-like antigen recognition-like" evidence="10">
    <location>
        <begin position="1"/>
        <end position="76"/>
    </location>
</feature>
<dbReference type="PANTHER" id="PTHR16675:SF242">
    <property type="entry name" value="MAJOR HISTOCOMPATIBILITY COMPLEX CLASS I-RELATED GENE PROTEIN"/>
    <property type="match status" value="1"/>
</dbReference>
<proteinExistence type="predicted"/>
<keyword evidence="8" id="KW-1015">Disulfide bond</keyword>
<dbReference type="EMBL" id="VZTY01036856">
    <property type="protein sequence ID" value="NXU59803.1"/>
    <property type="molecule type" value="Genomic_DNA"/>
</dbReference>
<evidence type="ECO:0000256" key="9">
    <source>
        <dbReference type="ARBA" id="ARBA00023180"/>
    </source>
</evidence>
<dbReference type="SUPFAM" id="SSF54452">
    <property type="entry name" value="MHC antigen-recognition domain"/>
    <property type="match status" value="1"/>
</dbReference>
<dbReference type="AlphaFoldDB" id="A0A7L3M208"/>
<dbReference type="InterPro" id="IPR011161">
    <property type="entry name" value="MHC_I-like_Ag-recog"/>
</dbReference>
<name>A0A7L3M208_9CHAR</name>
<dbReference type="GO" id="GO:0006955">
    <property type="term" value="P:immune response"/>
    <property type="evidence" value="ECO:0007669"/>
    <property type="project" value="TreeGrafter"/>
</dbReference>
<evidence type="ECO:0000259" key="10">
    <source>
        <dbReference type="Pfam" id="PF00129"/>
    </source>
</evidence>
<dbReference type="Proteomes" id="UP000582182">
    <property type="component" value="Unassembled WGS sequence"/>
</dbReference>
<evidence type="ECO:0000313" key="11">
    <source>
        <dbReference type="EMBL" id="NXU59803.1"/>
    </source>
</evidence>
<evidence type="ECO:0000256" key="3">
    <source>
        <dbReference type="ARBA" id="ARBA00022692"/>
    </source>
</evidence>
<protein>
    <submittedName>
        <fullName evidence="11">HA1W protein</fullName>
    </submittedName>
</protein>
<evidence type="ECO:0000256" key="1">
    <source>
        <dbReference type="ARBA" id="ARBA00004479"/>
    </source>
</evidence>
<evidence type="ECO:0000256" key="5">
    <source>
        <dbReference type="ARBA" id="ARBA00022859"/>
    </source>
</evidence>
<comment type="subcellular location">
    <subcellularLocation>
        <location evidence="1">Membrane</location>
        <topology evidence="1">Single-pass type I membrane protein</topology>
    </subcellularLocation>
</comment>
<comment type="caution">
    <text evidence="11">The sequence shown here is derived from an EMBL/GenBank/DDBJ whole genome shotgun (WGS) entry which is preliminary data.</text>
</comment>
<reference evidence="11 12" key="1">
    <citation type="submission" date="2019-09" db="EMBL/GenBank/DDBJ databases">
        <title>Bird 10,000 Genomes (B10K) Project - Family phase.</title>
        <authorList>
            <person name="Zhang G."/>
        </authorList>
    </citation>
    <scope>NUCLEOTIDE SEQUENCE [LARGE SCALE GENOMIC DNA]</scope>
    <source>
        <strain evidence="11">B10K-DU-029-46</strain>
    </source>
</reference>
<feature type="non-terminal residue" evidence="11">
    <location>
        <position position="77"/>
    </location>
</feature>
<dbReference type="GO" id="GO:0002474">
    <property type="term" value="P:antigen processing and presentation of peptide antigen via MHC class I"/>
    <property type="evidence" value="ECO:0007669"/>
    <property type="project" value="UniProtKB-KW"/>
</dbReference>
<dbReference type="GO" id="GO:0042612">
    <property type="term" value="C:MHC class I protein complex"/>
    <property type="evidence" value="ECO:0007669"/>
    <property type="project" value="UniProtKB-KW"/>
</dbReference>
<dbReference type="InterPro" id="IPR011162">
    <property type="entry name" value="MHC_I/II-like_Ag-recog"/>
</dbReference>
<evidence type="ECO:0000256" key="7">
    <source>
        <dbReference type="ARBA" id="ARBA00023136"/>
    </source>
</evidence>
<evidence type="ECO:0000256" key="6">
    <source>
        <dbReference type="ARBA" id="ARBA00022989"/>
    </source>
</evidence>
<dbReference type="Gene3D" id="3.30.500.10">
    <property type="entry name" value="MHC class I-like antigen recognition-like"/>
    <property type="match status" value="1"/>
</dbReference>
<evidence type="ECO:0000313" key="12">
    <source>
        <dbReference type="Proteomes" id="UP000582182"/>
    </source>
</evidence>
<evidence type="ECO:0000256" key="2">
    <source>
        <dbReference type="ARBA" id="ARBA00022451"/>
    </source>
</evidence>
<evidence type="ECO:0000256" key="8">
    <source>
        <dbReference type="ARBA" id="ARBA00023157"/>
    </source>
</evidence>
<accession>A0A7L3M208</accession>
<evidence type="ECO:0000256" key="4">
    <source>
        <dbReference type="ARBA" id="ARBA00022729"/>
    </source>
</evidence>
<sequence>SLNYFHTAVSEPGLGLPEYVVVGYVDGNLFVHYDSEMGRMVPRADWMEANTDPQYWDRQTQIAQHNQQINRVDLETV</sequence>
<keyword evidence="12" id="KW-1185">Reference proteome</keyword>
<keyword evidence="5" id="KW-0391">Immunity</keyword>
<dbReference type="OrthoDB" id="8936120at2759"/>
<gene>
    <name evidence="11" type="primary">H2k1_1</name>
    <name evidence="11" type="ORF">TURVEL_R14109</name>
</gene>
<dbReference type="InterPro" id="IPR037055">
    <property type="entry name" value="MHC_I-like_Ag-recog_sf"/>
</dbReference>
<feature type="non-terminal residue" evidence="11">
    <location>
        <position position="1"/>
    </location>
</feature>
<keyword evidence="9" id="KW-0325">Glycoprotein</keyword>
<keyword evidence="2" id="KW-0490">MHC I</keyword>
<dbReference type="PANTHER" id="PTHR16675">
    <property type="entry name" value="MHC CLASS I-RELATED"/>
    <property type="match status" value="1"/>
</dbReference>
<dbReference type="GO" id="GO:0009897">
    <property type="term" value="C:external side of plasma membrane"/>
    <property type="evidence" value="ECO:0007669"/>
    <property type="project" value="TreeGrafter"/>
</dbReference>
<keyword evidence="6" id="KW-1133">Transmembrane helix</keyword>
<keyword evidence="7" id="KW-0472">Membrane</keyword>
<keyword evidence="3" id="KW-0812">Transmembrane</keyword>
<organism evidence="11 12">
    <name type="scientific">Turnix velox</name>
    <name type="common">Little buttonquail</name>
    <dbReference type="NCBI Taxonomy" id="2529409"/>
    <lineage>
        <taxon>Eukaryota</taxon>
        <taxon>Metazoa</taxon>
        <taxon>Chordata</taxon>
        <taxon>Craniata</taxon>
        <taxon>Vertebrata</taxon>
        <taxon>Euteleostomi</taxon>
        <taxon>Archelosauria</taxon>
        <taxon>Archosauria</taxon>
        <taxon>Dinosauria</taxon>
        <taxon>Saurischia</taxon>
        <taxon>Theropoda</taxon>
        <taxon>Coelurosauria</taxon>
        <taxon>Aves</taxon>
        <taxon>Neognathae</taxon>
        <taxon>Neoaves</taxon>
        <taxon>Charadriiformes</taxon>
        <taxon>Turnicidae</taxon>
        <taxon>Turnix</taxon>
    </lineage>
</organism>
<dbReference type="InterPro" id="IPR050208">
    <property type="entry name" value="MHC_class-I_related"/>
</dbReference>